<dbReference type="GO" id="GO:0140359">
    <property type="term" value="F:ABC-type transporter activity"/>
    <property type="evidence" value="ECO:0007669"/>
    <property type="project" value="InterPro"/>
</dbReference>
<feature type="transmembrane region" description="Helical" evidence="1">
    <location>
        <begin position="178"/>
        <end position="197"/>
    </location>
</feature>
<gene>
    <name evidence="2" type="ORF">HMI46_02245</name>
</gene>
<feature type="transmembrane region" description="Helical" evidence="1">
    <location>
        <begin position="30"/>
        <end position="48"/>
    </location>
</feature>
<dbReference type="EMBL" id="JABFOR010000002">
    <property type="protein sequence ID" value="NOJ69379.1"/>
    <property type="molecule type" value="Genomic_DNA"/>
</dbReference>
<dbReference type="Pfam" id="PF12679">
    <property type="entry name" value="ABC2_membrane_2"/>
    <property type="match status" value="1"/>
</dbReference>
<feature type="transmembrane region" description="Helical" evidence="1">
    <location>
        <begin position="95"/>
        <end position="116"/>
    </location>
</feature>
<proteinExistence type="predicted"/>
<organism evidence="2 3">
    <name type="scientific">Paenibacillus alvei</name>
    <name type="common">Bacillus alvei</name>
    <dbReference type="NCBI Taxonomy" id="44250"/>
    <lineage>
        <taxon>Bacteria</taxon>
        <taxon>Bacillati</taxon>
        <taxon>Bacillota</taxon>
        <taxon>Bacilli</taxon>
        <taxon>Bacillales</taxon>
        <taxon>Paenibacillaceae</taxon>
        <taxon>Paenibacillus</taxon>
    </lineage>
</organism>
<keyword evidence="1" id="KW-0812">Transmembrane</keyword>
<feature type="transmembrane region" description="Helical" evidence="1">
    <location>
        <begin position="148"/>
        <end position="166"/>
    </location>
</feature>
<evidence type="ECO:0000256" key="1">
    <source>
        <dbReference type="SAM" id="Phobius"/>
    </source>
</evidence>
<dbReference type="AlphaFoldDB" id="A0AAP6ZRZ5"/>
<sequence length="251" mass="28581">MDLRAMFFLAKDELKRRSHKAKSNNNKWALVYWAIGIILLFVFITMNAKHFEPNSILIITIGFPYMTFVLGYGLVKREWKNGTIGWWLTLPYSRSTLILSKWFVSSFMSFTFYVMAWLAMQLFVIYALLVKGTLSLAMYGVFLEESMIWYGIIMLTIPVMSAFGILTSIVSRSSLKPLTPILWIVYGLTGNSIFWLTRLDRAQVSGDNVTFNILSVLSADQIGIIAAVFLIFTILFISAASALMKKELISQ</sequence>
<comment type="caution">
    <text evidence="2">The sequence shown here is derived from an EMBL/GenBank/DDBJ whole genome shotgun (WGS) entry which is preliminary data.</text>
</comment>
<keyword evidence="1" id="KW-1133">Transmembrane helix</keyword>
<evidence type="ECO:0000313" key="2">
    <source>
        <dbReference type="EMBL" id="NOJ69379.1"/>
    </source>
</evidence>
<protein>
    <submittedName>
        <fullName evidence="2">ABC transporter permease subunit</fullName>
    </submittedName>
</protein>
<dbReference type="RefSeq" id="WP_171414685.1">
    <property type="nucleotide sequence ID" value="NZ_JABFOR010000002.1"/>
</dbReference>
<feature type="transmembrane region" description="Helical" evidence="1">
    <location>
        <begin position="55"/>
        <end position="75"/>
    </location>
</feature>
<evidence type="ECO:0000313" key="3">
    <source>
        <dbReference type="Proteomes" id="UP000552038"/>
    </source>
</evidence>
<name>A0AAP6ZRZ5_PAEAL</name>
<accession>A0AAP6ZRZ5</accession>
<dbReference type="GO" id="GO:0005886">
    <property type="term" value="C:plasma membrane"/>
    <property type="evidence" value="ECO:0007669"/>
    <property type="project" value="UniProtKB-SubCell"/>
</dbReference>
<dbReference type="Proteomes" id="UP000552038">
    <property type="component" value="Unassembled WGS sequence"/>
</dbReference>
<keyword evidence="1" id="KW-0472">Membrane</keyword>
<feature type="transmembrane region" description="Helical" evidence="1">
    <location>
        <begin position="222"/>
        <end position="244"/>
    </location>
</feature>
<reference evidence="2 3" key="1">
    <citation type="submission" date="2020-05" db="EMBL/GenBank/DDBJ databases">
        <title>Whole genome sequencing and identification of novel metabolites from Paenibacillus alvei strain JR949.</title>
        <authorList>
            <person name="Rajendhran J."/>
            <person name="Sree Pranav P."/>
            <person name="Mahalakshmi B."/>
            <person name="Karthikeyan R."/>
        </authorList>
    </citation>
    <scope>NUCLEOTIDE SEQUENCE [LARGE SCALE GENOMIC DNA]</scope>
    <source>
        <strain evidence="2 3">JR949</strain>
    </source>
</reference>